<dbReference type="EMBL" id="MWDQ01000035">
    <property type="protein sequence ID" value="OQB74602.1"/>
    <property type="molecule type" value="Genomic_DNA"/>
</dbReference>
<dbReference type="SMART" id="SM00382">
    <property type="entry name" value="AAA"/>
    <property type="match status" value="1"/>
</dbReference>
<gene>
    <name evidence="5" type="primary">yxlF</name>
    <name evidence="5" type="ORF">BWX89_00443</name>
</gene>
<dbReference type="InterPro" id="IPR027417">
    <property type="entry name" value="P-loop_NTPase"/>
</dbReference>
<dbReference type="CDD" id="cd03230">
    <property type="entry name" value="ABC_DR_subfamily_A"/>
    <property type="match status" value="1"/>
</dbReference>
<dbReference type="Gene3D" id="3.40.50.300">
    <property type="entry name" value="P-loop containing nucleotide triphosphate hydrolases"/>
    <property type="match status" value="1"/>
</dbReference>
<keyword evidence="3 5" id="KW-0067">ATP-binding</keyword>
<comment type="caution">
    <text evidence="5">The sequence shown here is derived from an EMBL/GenBank/DDBJ whole genome shotgun (WGS) entry which is preliminary data.</text>
</comment>
<dbReference type="PROSITE" id="PS50893">
    <property type="entry name" value="ABC_TRANSPORTER_2"/>
    <property type="match status" value="1"/>
</dbReference>
<dbReference type="EC" id="3.6.3.-" evidence="5"/>
<dbReference type="GO" id="GO:0005524">
    <property type="term" value="F:ATP binding"/>
    <property type="evidence" value="ECO:0007669"/>
    <property type="project" value="UniProtKB-KW"/>
</dbReference>
<dbReference type="InterPro" id="IPR003593">
    <property type="entry name" value="AAA+_ATPase"/>
</dbReference>
<reference evidence="5" key="1">
    <citation type="submission" date="2017-02" db="EMBL/GenBank/DDBJ databases">
        <title>Delving into the versatile metabolic prowess of the omnipresent phylum Bacteroidetes.</title>
        <authorList>
            <person name="Nobu M.K."/>
            <person name="Mei R."/>
            <person name="Narihiro T."/>
            <person name="Kuroda K."/>
            <person name="Liu W.-T."/>
        </authorList>
    </citation>
    <scope>NUCLEOTIDE SEQUENCE</scope>
    <source>
        <strain evidence="5">ADurb.Bin131</strain>
    </source>
</reference>
<dbReference type="GO" id="GO:0016887">
    <property type="term" value="F:ATP hydrolysis activity"/>
    <property type="evidence" value="ECO:0007669"/>
    <property type="project" value="InterPro"/>
</dbReference>
<evidence type="ECO:0000256" key="3">
    <source>
        <dbReference type="ARBA" id="ARBA00022840"/>
    </source>
</evidence>
<dbReference type="PANTHER" id="PTHR42939:SF1">
    <property type="entry name" value="ABC TRANSPORTER ATP-BINDING PROTEIN ALBC-RELATED"/>
    <property type="match status" value="1"/>
</dbReference>
<dbReference type="InterPro" id="IPR051782">
    <property type="entry name" value="ABC_Transporter_VariousFunc"/>
</dbReference>
<protein>
    <submittedName>
        <fullName evidence="5">ABC transporter ATP-binding protein YxlF</fullName>
        <ecNumber evidence="5">3.6.3.-</ecNumber>
    </submittedName>
</protein>
<keyword evidence="1" id="KW-0813">Transport</keyword>
<accession>A0A1V6CCG5</accession>
<evidence type="ECO:0000256" key="2">
    <source>
        <dbReference type="ARBA" id="ARBA00022741"/>
    </source>
</evidence>
<keyword evidence="2" id="KW-0547">Nucleotide-binding</keyword>
<dbReference type="Proteomes" id="UP000485562">
    <property type="component" value="Unassembled WGS sequence"/>
</dbReference>
<proteinExistence type="predicted"/>
<evidence type="ECO:0000313" key="5">
    <source>
        <dbReference type="EMBL" id="OQB74602.1"/>
    </source>
</evidence>
<organism evidence="5">
    <name type="scientific">candidate division TA06 bacterium ADurb.Bin131</name>
    <dbReference type="NCBI Taxonomy" id="1852827"/>
    <lineage>
        <taxon>Bacteria</taxon>
        <taxon>Bacteria division TA06</taxon>
    </lineage>
</organism>
<dbReference type="AlphaFoldDB" id="A0A1V6CCG5"/>
<dbReference type="Pfam" id="PF00005">
    <property type="entry name" value="ABC_tran"/>
    <property type="match status" value="1"/>
</dbReference>
<keyword evidence="5" id="KW-0378">Hydrolase</keyword>
<evidence type="ECO:0000259" key="4">
    <source>
        <dbReference type="PROSITE" id="PS50893"/>
    </source>
</evidence>
<dbReference type="PANTHER" id="PTHR42939">
    <property type="entry name" value="ABC TRANSPORTER ATP-BINDING PROTEIN ALBC-RELATED"/>
    <property type="match status" value="1"/>
</dbReference>
<feature type="domain" description="ABC transporter" evidence="4">
    <location>
        <begin position="4"/>
        <end position="237"/>
    </location>
</feature>
<name>A0A1V6CCG5_UNCT6</name>
<evidence type="ECO:0000256" key="1">
    <source>
        <dbReference type="ARBA" id="ARBA00022448"/>
    </source>
</evidence>
<dbReference type="SUPFAM" id="SSF52540">
    <property type="entry name" value="P-loop containing nucleoside triphosphate hydrolases"/>
    <property type="match status" value="1"/>
</dbReference>
<dbReference type="InterPro" id="IPR003439">
    <property type="entry name" value="ABC_transporter-like_ATP-bd"/>
</dbReference>
<sequence length="256" mass="28990">MAIIQTDKLTKHYVLGRKKFVVGLENVDLEINEGEIFGILGPNGSGKTTCLKLLLGILFPTSGEARIMGRLPDDIEMKQYVGFLPENPYYYDYLNGPELLLFYARLFSIRPDVAKKRIDELLELVELNNARRLTLRHYSKGMLERIGLAASLINDPKILILDEPTTGLDPIGCRDTRNLLIKLKQQGKTILLSSHFLSEVERVCERIAIFHRGHLLATGTLDALNKQYQAENLEDLFVKTIYAFDNQEAVKTGEPK</sequence>